<evidence type="ECO:0000313" key="2">
    <source>
        <dbReference type="Proteomes" id="UP000240830"/>
    </source>
</evidence>
<accession>A0A2H9TJ86</accession>
<keyword evidence="2" id="KW-1185">Reference proteome</keyword>
<reference evidence="1 2" key="1">
    <citation type="submission" date="2016-10" db="EMBL/GenBank/DDBJ databases">
        <title>The genome of Paramicrosporidium saccamoebae is the missing link in understanding Cryptomycota and Microsporidia evolution.</title>
        <authorList>
            <person name="Quandt C.A."/>
            <person name="Beaudet D."/>
            <person name="Corsaro D."/>
            <person name="Michel R."/>
            <person name="Corradi N."/>
            <person name="James T."/>
        </authorList>
    </citation>
    <scope>NUCLEOTIDE SEQUENCE [LARGE SCALE GENOMIC DNA]</scope>
    <source>
        <strain evidence="1 2">KSL3</strain>
    </source>
</reference>
<dbReference type="AlphaFoldDB" id="A0A2H9TJ86"/>
<dbReference type="Proteomes" id="UP000240830">
    <property type="component" value="Unassembled WGS sequence"/>
</dbReference>
<name>A0A2H9TJ86_9FUNG</name>
<sequence>MSDKRINSEPKCRGSAVSLHQLVRLVPPTVAPSIRRMHDMRAKWAKKLSSLCAGKIENGRACLGGRPMIRQFRSFVTAVKGRTVAESNASLLEAFSQIIRNPRNGDNNAFQTTPMLRSANALVPAPEFNGKDGKDGELVSNEFGGTRFRPGDVL</sequence>
<gene>
    <name evidence="1" type="ORF">PSACC_02379</name>
</gene>
<protein>
    <submittedName>
        <fullName evidence="1">Uncharacterized protein</fullName>
    </submittedName>
</protein>
<dbReference type="EMBL" id="MTSL01000159">
    <property type="protein sequence ID" value="PJF17813.1"/>
    <property type="molecule type" value="Genomic_DNA"/>
</dbReference>
<organism evidence="1 2">
    <name type="scientific">Paramicrosporidium saccamoebae</name>
    <dbReference type="NCBI Taxonomy" id="1246581"/>
    <lineage>
        <taxon>Eukaryota</taxon>
        <taxon>Fungi</taxon>
        <taxon>Fungi incertae sedis</taxon>
        <taxon>Cryptomycota</taxon>
        <taxon>Cryptomycota incertae sedis</taxon>
        <taxon>Paramicrosporidium</taxon>
    </lineage>
</organism>
<comment type="caution">
    <text evidence="1">The sequence shown here is derived from an EMBL/GenBank/DDBJ whole genome shotgun (WGS) entry which is preliminary data.</text>
</comment>
<evidence type="ECO:0000313" key="1">
    <source>
        <dbReference type="EMBL" id="PJF17813.1"/>
    </source>
</evidence>
<proteinExistence type="predicted"/>